<dbReference type="AlphaFoldDB" id="A0A0H2RLG6"/>
<reference evidence="1 2" key="1">
    <citation type="submission" date="2015-04" db="EMBL/GenBank/DDBJ databases">
        <title>Complete genome sequence of Schizopora paradoxa KUC8140, a cosmopolitan wood degrader in East Asia.</title>
        <authorList>
            <consortium name="DOE Joint Genome Institute"/>
            <person name="Min B."/>
            <person name="Park H."/>
            <person name="Jang Y."/>
            <person name="Kim J.-J."/>
            <person name="Kim K.H."/>
            <person name="Pangilinan J."/>
            <person name="Lipzen A."/>
            <person name="Riley R."/>
            <person name="Grigoriev I.V."/>
            <person name="Spatafora J.W."/>
            <person name="Choi I.-G."/>
        </authorList>
    </citation>
    <scope>NUCLEOTIDE SEQUENCE [LARGE SCALE GENOMIC DNA]</scope>
    <source>
        <strain evidence="1 2">KUC8140</strain>
    </source>
</reference>
<dbReference type="Gene3D" id="3.80.10.10">
    <property type="entry name" value="Ribonuclease Inhibitor"/>
    <property type="match status" value="1"/>
</dbReference>
<dbReference type="InterPro" id="IPR032675">
    <property type="entry name" value="LRR_dom_sf"/>
</dbReference>
<evidence type="ECO:0008006" key="3">
    <source>
        <dbReference type="Google" id="ProtNLM"/>
    </source>
</evidence>
<gene>
    <name evidence="1" type="ORF">SCHPADRAFT_716869</name>
</gene>
<accession>A0A0H2RLG6</accession>
<proteinExistence type="predicted"/>
<name>A0A0H2RLG6_9AGAM</name>
<evidence type="ECO:0000313" key="2">
    <source>
        <dbReference type="Proteomes" id="UP000053477"/>
    </source>
</evidence>
<dbReference type="Proteomes" id="UP000053477">
    <property type="component" value="Unassembled WGS sequence"/>
</dbReference>
<organism evidence="1 2">
    <name type="scientific">Schizopora paradoxa</name>
    <dbReference type="NCBI Taxonomy" id="27342"/>
    <lineage>
        <taxon>Eukaryota</taxon>
        <taxon>Fungi</taxon>
        <taxon>Dikarya</taxon>
        <taxon>Basidiomycota</taxon>
        <taxon>Agaricomycotina</taxon>
        <taxon>Agaricomycetes</taxon>
        <taxon>Hymenochaetales</taxon>
        <taxon>Schizoporaceae</taxon>
        <taxon>Schizopora</taxon>
    </lineage>
</organism>
<sequence>MDRAKQPRIPQLVVELVLEDIGKEMMKIALESFHPRGGEISTFSLHRPHLSLIHTLFDCSLVHSSWLLQIIQNPCLGQWTRCLNLSFSYMDVHPDFIAALFDRIPNITFLALNLSDCDVSEDALCMISEHISRRFHRLEELVLSLPRPDVDQDDDTQREFFVKFLAFPSSIPSLKSLRLSGYFVEATIEPPFLQESGVLAVAPNLTHFQVDTAITRFDEVLREASLISLSWVKEMTASGVHFVPDCMHHWVETLPSGSNNLDTHWLVAITEAYPMIRFLRLVYNSKEESGFEGGLRSLASFVQSFTSITTLELSLPNSASPHCDAALKALHSMSATVETVHIFFQFFWPKFPRNIINIYTGQHDTYYEPYARFERMDELLADALISQEEKNSQLHTLVLHCEITDFAWEDRKVDAFRFPRTTAWCKQRNLYFEKRAAIKWSYDEFETTRFRVE</sequence>
<dbReference type="EMBL" id="KQ086278">
    <property type="protein sequence ID" value="KLO05676.1"/>
    <property type="molecule type" value="Genomic_DNA"/>
</dbReference>
<keyword evidence="2" id="KW-1185">Reference proteome</keyword>
<dbReference type="InParanoid" id="A0A0H2RLG6"/>
<evidence type="ECO:0000313" key="1">
    <source>
        <dbReference type="EMBL" id="KLO05676.1"/>
    </source>
</evidence>
<dbReference type="SUPFAM" id="SSF52047">
    <property type="entry name" value="RNI-like"/>
    <property type="match status" value="1"/>
</dbReference>
<protein>
    <recommendedName>
        <fullName evidence="3">F-box domain-containing protein</fullName>
    </recommendedName>
</protein>